<feature type="compositionally biased region" description="Basic and acidic residues" evidence="1">
    <location>
        <begin position="1"/>
        <end position="15"/>
    </location>
</feature>
<sequence>MGAREGKGGERDIVGIRKVRAGRLQEDPVNPTPPRRQPAARCSSPAAPDKVCRDLHAPARPAPTPPLPLPRRLRGSGPRGAKELLAWGIARVPNSAFTLPGSLDTPGLTPDALHIPTPAT</sequence>
<reference evidence="2 3" key="1">
    <citation type="submission" date="2023-03" db="EMBL/GenBank/DDBJ databases">
        <title>High-quality genome of Scylla paramamosain provides insights in environmental adaptation.</title>
        <authorList>
            <person name="Zhang L."/>
        </authorList>
    </citation>
    <scope>NUCLEOTIDE SEQUENCE [LARGE SCALE GENOMIC DNA]</scope>
    <source>
        <strain evidence="2">LZ_2023a</strain>
        <tissue evidence="2">Muscle</tissue>
    </source>
</reference>
<feature type="region of interest" description="Disordered" evidence="1">
    <location>
        <begin position="100"/>
        <end position="120"/>
    </location>
</feature>
<protein>
    <submittedName>
        <fullName evidence="2">Uncharacterized protein</fullName>
    </submittedName>
</protein>
<evidence type="ECO:0000313" key="3">
    <source>
        <dbReference type="Proteomes" id="UP001487740"/>
    </source>
</evidence>
<gene>
    <name evidence="2" type="ORF">O3P69_001032</name>
</gene>
<evidence type="ECO:0000256" key="1">
    <source>
        <dbReference type="SAM" id="MobiDB-lite"/>
    </source>
</evidence>
<evidence type="ECO:0000313" key="2">
    <source>
        <dbReference type="EMBL" id="KAK8401618.1"/>
    </source>
</evidence>
<feature type="compositionally biased region" description="Pro residues" evidence="1">
    <location>
        <begin position="60"/>
        <end position="69"/>
    </location>
</feature>
<organism evidence="2 3">
    <name type="scientific">Scylla paramamosain</name>
    <name type="common">Mud crab</name>
    <dbReference type="NCBI Taxonomy" id="85552"/>
    <lineage>
        <taxon>Eukaryota</taxon>
        <taxon>Metazoa</taxon>
        <taxon>Ecdysozoa</taxon>
        <taxon>Arthropoda</taxon>
        <taxon>Crustacea</taxon>
        <taxon>Multicrustacea</taxon>
        <taxon>Malacostraca</taxon>
        <taxon>Eumalacostraca</taxon>
        <taxon>Eucarida</taxon>
        <taxon>Decapoda</taxon>
        <taxon>Pleocyemata</taxon>
        <taxon>Brachyura</taxon>
        <taxon>Eubrachyura</taxon>
        <taxon>Portunoidea</taxon>
        <taxon>Portunidae</taxon>
        <taxon>Portuninae</taxon>
        <taxon>Scylla</taxon>
    </lineage>
</organism>
<name>A0AAW0UQY6_SCYPA</name>
<proteinExistence type="predicted"/>
<dbReference type="Proteomes" id="UP001487740">
    <property type="component" value="Unassembled WGS sequence"/>
</dbReference>
<comment type="caution">
    <text evidence="2">The sequence shown here is derived from an EMBL/GenBank/DDBJ whole genome shotgun (WGS) entry which is preliminary data.</text>
</comment>
<accession>A0AAW0UQY6</accession>
<feature type="region of interest" description="Disordered" evidence="1">
    <location>
        <begin position="1"/>
        <end position="79"/>
    </location>
</feature>
<dbReference type="AlphaFoldDB" id="A0AAW0UQY6"/>
<keyword evidence="3" id="KW-1185">Reference proteome</keyword>
<dbReference type="EMBL" id="JARAKH010000008">
    <property type="protein sequence ID" value="KAK8401618.1"/>
    <property type="molecule type" value="Genomic_DNA"/>
</dbReference>